<protein>
    <submittedName>
        <fullName evidence="3">Alpha/beta hydrolase</fullName>
    </submittedName>
</protein>
<name>A0A8J7SK59_9BACT</name>
<keyword evidence="1" id="KW-0472">Membrane</keyword>
<dbReference type="Gene3D" id="3.40.50.1820">
    <property type="entry name" value="alpha/beta hydrolase"/>
    <property type="match status" value="1"/>
</dbReference>
<keyword evidence="1" id="KW-1133">Transmembrane helix</keyword>
<reference evidence="3" key="1">
    <citation type="submission" date="2021-01" db="EMBL/GenBank/DDBJ databases">
        <title>Modified the classification status of verrucomicrobia.</title>
        <authorList>
            <person name="Feng X."/>
        </authorList>
    </citation>
    <scope>NUCLEOTIDE SEQUENCE</scope>
    <source>
        <strain evidence="3">_KCTC 22039</strain>
    </source>
</reference>
<evidence type="ECO:0000313" key="4">
    <source>
        <dbReference type="Proteomes" id="UP000624703"/>
    </source>
</evidence>
<evidence type="ECO:0000259" key="2">
    <source>
        <dbReference type="Pfam" id="PF00561"/>
    </source>
</evidence>
<dbReference type="SUPFAM" id="SSF53474">
    <property type="entry name" value="alpha/beta-Hydrolases"/>
    <property type="match status" value="1"/>
</dbReference>
<dbReference type="Proteomes" id="UP000624703">
    <property type="component" value="Unassembled WGS sequence"/>
</dbReference>
<dbReference type="PANTHER" id="PTHR12277:SF81">
    <property type="entry name" value="PROTEIN ABHD13"/>
    <property type="match status" value="1"/>
</dbReference>
<feature type="domain" description="AB hydrolase-1" evidence="2">
    <location>
        <begin position="83"/>
        <end position="189"/>
    </location>
</feature>
<gene>
    <name evidence="3" type="ORF">JIN82_10245</name>
</gene>
<dbReference type="AlphaFoldDB" id="A0A8J7SK59"/>
<dbReference type="RefSeq" id="WP_200311531.1">
    <property type="nucleotide sequence ID" value="NZ_JAENIM010000039.1"/>
</dbReference>
<dbReference type="GO" id="GO:0016787">
    <property type="term" value="F:hydrolase activity"/>
    <property type="evidence" value="ECO:0007669"/>
    <property type="project" value="UniProtKB-KW"/>
</dbReference>
<keyword evidence="1" id="KW-0812">Transmembrane</keyword>
<dbReference type="PANTHER" id="PTHR12277">
    <property type="entry name" value="ALPHA/BETA HYDROLASE DOMAIN-CONTAINING PROTEIN"/>
    <property type="match status" value="1"/>
</dbReference>
<sequence length="292" mass="32578">MAENHSAWRKYIIGELSWKRLIRSVIIIYLIFLCIGLFAPNFFIFPVKPSRYELPRPHHSLIKSTNGDDICIYYRAPASDDQPVILWSHGNAEDLSFMPDLLVDYQLRGFGVASYDYPGYGQSTGAPTEESCFAAIEAAYQFLTKEQNISADRIVIIGRSVGGGPSSWLASQHECRGLILISSFTSAFKVATRWPIFPGDKFRNDVHLKSVSCPLLLIHGTDDKTIASWHSGKLFSQYQHAKSLLLIDGANHDDLFLQAGIQLVNQICAFSENPAEYCAKQKSPSEVAAKVD</sequence>
<evidence type="ECO:0000313" key="3">
    <source>
        <dbReference type="EMBL" id="MBK1791531.1"/>
    </source>
</evidence>
<accession>A0A8J7SK59</accession>
<dbReference type="Pfam" id="PF00561">
    <property type="entry name" value="Abhydrolase_1"/>
    <property type="match status" value="1"/>
</dbReference>
<comment type="caution">
    <text evidence="3">The sequence shown here is derived from an EMBL/GenBank/DDBJ whole genome shotgun (WGS) entry which is preliminary data.</text>
</comment>
<dbReference type="InterPro" id="IPR000073">
    <property type="entry name" value="AB_hydrolase_1"/>
</dbReference>
<dbReference type="InterPro" id="IPR029058">
    <property type="entry name" value="AB_hydrolase_fold"/>
</dbReference>
<keyword evidence="4" id="KW-1185">Reference proteome</keyword>
<feature type="transmembrane region" description="Helical" evidence="1">
    <location>
        <begin position="21"/>
        <end position="45"/>
    </location>
</feature>
<proteinExistence type="predicted"/>
<organism evidence="3 4">
    <name type="scientific">Persicirhabdus sediminis</name>
    <dbReference type="NCBI Taxonomy" id="454144"/>
    <lineage>
        <taxon>Bacteria</taxon>
        <taxon>Pseudomonadati</taxon>
        <taxon>Verrucomicrobiota</taxon>
        <taxon>Verrucomicrobiia</taxon>
        <taxon>Verrucomicrobiales</taxon>
        <taxon>Verrucomicrobiaceae</taxon>
        <taxon>Persicirhabdus</taxon>
    </lineage>
</organism>
<dbReference type="EMBL" id="JAENIM010000039">
    <property type="protein sequence ID" value="MBK1791531.1"/>
    <property type="molecule type" value="Genomic_DNA"/>
</dbReference>
<evidence type="ECO:0000256" key="1">
    <source>
        <dbReference type="SAM" id="Phobius"/>
    </source>
</evidence>
<keyword evidence="3" id="KW-0378">Hydrolase</keyword>